<gene>
    <name evidence="2" type="ORF">IZO911_LOCUS25582</name>
</gene>
<keyword evidence="1" id="KW-0812">Transmembrane</keyword>
<evidence type="ECO:0000313" key="2">
    <source>
        <dbReference type="EMBL" id="CAF1147512.1"/>
    </source>
</evidence>
<dbReference type="Proteomes" id="UP000663860">
    <property type="component" value="Unassembled WGS sequence"/>
</dbReference>
<reference evidence="2" key="1">
    <citation type="submission" date="2021-02" db="EMBL/GenBank/DDBJ databases">
        <authorList>
            <person name="Nowell W R."/>
        </authorList>
    </citation>
    <scope>NUCLEOTIDE SEQUENCE</scope>
</reference>
<dbReference type="EMBL" id="CAJNOE010000322">
    <property type="protein sequence ID" value="CAF1147512.1"/>
    <property type="molecule type" value="Genomic_DNA"/>
</dbReference>
<accession>A0A814SHI1</accession>
<sequence>MYTGCYVIESLLQSDLRCFYNQTCITKLQSYSLAKTTMNVTALDKSLPSNFTENSTIEELVNQLMVEEWNPLIMYENYYNECQPSQCTYTHETKNSVIYIVTTLFGLIGGLTTALELIIPRMVKFITFCIRKWRMRRAATTVMPISQT</sequence>
<dbReference type="AlphaFoldDB" id="A0A814SHI1"/>
<comment type="caution">
    <text evidence="2">The sequence shown here is derived from an EMBL/GenBank/DDBJ whole genome shotgun (WGS) entry which is preliminary data.</text>
</comment>
<evidence type="ECO:0000256" key="1">
    <source>
        <dbReference type="SAM" id="Phobius"/>
    </source>
</evidence>
<proteinExistence type="predicted"/>
<evidence type="ECO:0000313" key="3">
    <source>
        <dbReference type="Proteomes" id="UP000663860"/>
    </source>
</evidence>
<protein>
    <submittedName>
        <fullName evidence="2">Uncharacterized protein</fullName>
    </submittedName>
</protein>
<organism evidence="2 3">
    <name type="scientific">Adineta steineri</name>
    <dbReference type="NCBI Taxonomy" id="433720"/>
    <lineage>
        <taxon>Eukaryota</taxon>
        <taxon>Metazoa</taxon>
        <taxon>Spiralia</taxon>
        <taxon>Gnathifera</taxon>
        <taxon>Rotifera</taxon>
        <taxon>Eurotatoria</taxon>
        <taxon>Bdelloidea</taxon>
        <taxon>Adinetida</taxon>
        <taxon>Adinetidae</taxon>
        <taxon>Adineta</taxon>
    </lineage>
</organism>
<feature type="transmembrane region" description="Helical" evidence="1">
    <location>
        <begin position="97"/>
        <end position="119"/>
    </location>
</feature>
<keyword evidence="1" id="KW-1133">Transmembrane helix</keyword>
<name>A0A814SHI1_9BILA</name>
<keyword evidence="1" id="KW-0472">Membrane</keyword>